<evidence type="ECO:0000256" key="1">
    <source>
        <dbReference type="SAM" id="SignalP"/>
    </source>
</evidence>
<dbReference type="InterPro" id="IPR010634">
    <property type="entry name" value="DUF1223"/>
</dbReference>
<accession>A0A1N7F8N1</accession>
<reference evidence="2 3" key="1">
    <citation type="submission" date="2017-01" db="EMBL/GenBank/DDBJ databases">
        <authorList>
            <person name="Mah S.A."/>
            <person name="Swanson W.J."/>
            <person name="Moy G.W."/>
            <person name="Vacquier V.D."/>
        </authorList>
    </citation>
    <scope>NUCLEOTIDE SEQUENCE [LARGE SCALE GENOMIC DNA]</scope>
    <source>
        <strain evidence="2 3">DSM 29590</strain>
    </source>
</reference>
<keyword evidence="3" id="KW-1185">Reference proteome</keyword>
<organism evidence="2 3">
    <name type="scientific">Roseovarius nanhaiticus</name>
    <dbReference type="NCBI Taxonomy" id="573024"/>
    <lineage>
        <taxon>Bacteria</taxon>
        <taxon>Pseudomonadati</taxon>
        <taxon>Pseudomonadota</taxon>
        <taxon>Alphaproteobacteria</taxon>
        <taxon>Rhodobacterales</taxon>
        <taxon>Roseobacteraceae</taxon>
        <taxon>Roseovarius</taxon>
    </lineage>
</organism>
<dbReference type="SUPFAM" id="SSF52833">
    <property type="entry name" value="Thioredoxin-like"/>
    <property type="match status" value="1"/>
</dbReference>
<dbReference type="InterPro" id="IPR036249">
    <property type="entry name" value="Thioredoxin-like_sf"/>
</dbReference>
<evidence type="ECO:0000313" key="3">
    <source>
        <dbReference type="Proteomes" id="UP000186019"/>
    </source>
</evidence>
<evidence type="ECO:0008006" key="4">
    <source>
        <dbReference type="Google" id="ProtNLM"/>
    </source>
</evidence>
<dbReference type="Pfam" id="PF06764">
    <property type="entry name" value="DUF1223"/>
    <property type="match status" value="1"/>
</dbReference>
<feature type="chain" id="PRO_5009941577" description="DUF1223 domain-containing protein" evidence="1">
    <location>
        <begin position="24"/>
        <end position="233"/>
    </location>
</feature>
<keyword evidence="1" id="KW-0732">Signal</keyword>
<name>A0A1N7F8N1_9RHOB</name>
<sequence>MRSLITKIAAAAILCWPGGAATAADGPVLVELYTSQGCSSCPKADAFFKELSKRDDVVALALHVDYWDYIFDDVFGKAAHTRRQYGYAAAGGRDMVYTPQMVIGGQDHAVGNRPKDVSALINKHLGAPQPVMLSLSRNGQSLSIKASAEAGFDAPLVVQMARFIPEQTVSIDHGENAGNTFSYTNIVTSLDEVGRWSPGAPLSMTVEIEGDAPVAIILQRQDHGKVEAAALLR</sequence>
<dbReference type="AlphaFoldDB" id="A0A1N7F8N1"/>
<dbReference type="EMBL" id="FTNV01000001">
    <property type="protein sequence ID" value="SIR96707.1"/>
    <property type="molecule type" value="Genomic_DNA"/>
</dbReference>
<dbReference type="PANTHER" id="PTHR36057">
    <property type="match status" value="1"/>
</dbReference>
<feature type="signal peptide" evidence="1">
    <location>
        <begin position="1"/>
        <end position="23"/>
    </location>
</feature>
<gene>
    <name evidence="2" type="ORF">SAMN05421666_0848</name>
</gene>
<dbReference type="OrthoDB" id="9808254at2"/>
<dbReference type="RefSeq" id="WP_076531215.1">
    <property type="nucleotide sequence ID" value="NZ_CANNEL010000001.1"/>
</dbReference>
<dbReference type="STRING" id="573024.SAMN05216208_1287"/>
<dbReference type="PANTHER" id="PTHR36057:SF1">
    <property type="entry name" value="LIPOPROTEIN LIPID ATTACHMENT SITE-LIKE PROTEIN, PUTATIVE (DUF1223)-RELATED"/>
    <property type="match status" value="1"/>
</dbReference>
<proteinExistence type="predicted"/>
<evidence type="ECO:0000313" key="2">
    <source>
        <dbReference type="EMBL" id="SIR96707.1"/>
    </source>
</evidence>
<dbReference type="Proteomes" id="UP000186019">
    <property type="component" value="Unassembled WGS sequence"/>
</dbReference>
<protein>
    <recommendedName>
        <fullName evidence="4">DUF1223 domain-containing protein</fullName>
    </recommendedName>
</protein>